<name>A0A0G4HWR0_9ALVE</name>
<dbReference type="VEuPathDB" id="CryptoDB:Cvel_9113"/>
<organism evidence="2">
    <name type="scientific">Chromera velia CCMP2878</name>
    <dbReference type="NCBI Taxonomy" id="1169474"/>
    <lineage>
        <taxon>Eukaryota</taxon>
        <taxon>Sar</taxon>
        <taxon>Alveolata</taxon>
        <taxon>Colpodellida</taxon>
        <taxon>Chromeraceae</taxon>
        <taxon>Chromera</taxon>
    </lineage>
</organism>
<proteinExistence type="predicted"/>
<gene>
    <name evidence="2" type="ORF">Cvel_9113</name>
</gene>
<protein>
    <submittedName>
        <fullName evidence="2">Uncharacterized protein</fullName>
    </submittedName>
</protein>
<evidence type="ECO:0000256" key="1">
    <source>
        <dbReference type="SAM" id="Phobius"/>
    </source>
</evidence>
<dbReference type="EMBL" id="CDMZ01004192">
    <property type="protein sequence ID" value="CEM48937.1"/>
    <property type="molecule type" value="Genomic_DNA"/>
</dbReference>
<dbReference type="AlphaFoldDB" id="A0A0G4HWR0"/>
<keyword evidence="1" id="KW-0812">Transmembrane</keyword>
<sequence>MGLFTASNVLFFFQVYQIRLGSDTEWSKAMMTTMGTSLLQCIQAFWGGRICLHAFTYRDMKGTVMYECYNRGRDAYCITVIVTMYFFLSFLIVVYTTWGIFFPPIRRNINQMKHVK</sequence>
<evidence type="ECO:0000313" key="2">
    <source>
        <dbReference type="EMBL" id="CEM48937.1"/>
    </source>
</evidence>
<reference evidence="2" key="1">
    <citation type="submission" date="2014-11" db="EMBL/GenBank/DDBJ databases">
        <authorList>
            <person name="Otto D Thomas"/>
            <person name="Naeem Raeece"/>
        </authorList>
    </citation>
    <scope>NUCLEOTIDE SEQUENCE</scope>
</reference>
<keyword evidence="1" id="KW-0472">Membrane</keyword>
<accession>A0A0G4HWR0</accession>
<keyword evidence="1" id="KW-1133">Transmembrane helix</keyword>
<feature type="transmembrane region" description="Helical" evidence="1">
    <location>
        <begin position="75"/>
        <end position="98"/>
    </location>
</feature>